<feature type="region of interest" description="Disordered" evidence="2">
    <location>
        <begin position="45"/>
        <end position="76"/>
    </location>
</feature>
<sequence>MNAPNWPDAVTVGDEDPYPKEHFIVRRLLSVVILAALVGTSAACSQSDDKTTTASSAATSPSPSASPSPTVDVQANTKQVCEKAKTILTADAAKPIGTQIGLMIQARQSGNKAAEQQAMAKAKELADGLAQQARDLKAEAADTKLQTALDKAADGIALFGSPDYLKNINSINDMSKLTTDISAAVGDLETACNA</sequence>
<protein>
    <recommendedName>
        <fullName evidence="5">Small secreted protein</fullName>
    </recommendedName>
</protein>
<name>A0ABN3FF46_9ACTN</name>
<feature type="coiled-coil region" evidence="1">
    <location>
        <begin position="112"/>
        <end position="146"/>
    </location>
</feature>
<reference evidence="3 4" key="1">
    <citation type="journal article" date="2019" name="Int. J. Syst. Evol. Microbiol.">
        <title>The Global Catalogue of Microorganisms (GCM) 10K type strain sequencing project: providing services to taxonomists for standard genome sequencing and annotation.</title>
        <authorList>
            <consortium name="The Broad Institute Genomics Platform"/>
            <consortium name="The Broad Institute Genome Sequencing Center for Infectious Disease"/>
            <person name="Wu L."/>
            <person name="Ma J."/>
        </authorList>
    </citation>
    <scope>NUCLEOTIDE SEQUENCE [LARGE SCALE GENOMIC DNA]</scope>
    <source>
        <strain evidence="3 4">JCM 3272</strain>
    </source>
</reference>
<feature type="compositionally biased region" description="Low complexity" evidence="2">
    <location>
        <begin position="52"/>
        <end position="70"/>
    </location>
</feature>
<comment type="caution">
    <text evidence="3">The sequence shown here is derived from an EMBL/GenBank/DDBJ whole genome shotgun (WGS) entry which is preliminary data.</text>
</comment>
<organism evidence="3 4">
    <name type="scientific">Dactylosporangium salmoneum</name>
    <dbReference type="NCBI Taxonomy" id="53361"/>
    <lineage>
        <taxon>Bacteria</taxon>
        <taxon>Bacillati</taxon>
        <taxon>Actinomycetota</taxon>
        <taxon>Actinomycetes</taxon>
        <taxon>Micromonosporales</taxon>
        <taxon>Micromonosporaceae</taxon>
        <taxon>Dactylosporangium</taxon>
    </lineage>
</organism>
<evidence type="ECO:0008006" key="5">
    <source>
        <dbReference type="Google" id="ProtNLM"/>
    </source>
</evidence>
<accession>A0ABN3FF46</accession>
<dbReference type="EMBL" id="BAAARV010000005">
    <property type="protein sequence ID" value="GAA2328754.1"/>
    <property type="molecule type" value="Genomic_DNA"/>
</dbReference>
<gene>
    <name evidence="3" type="ORF">GCM10010170_005650</name>
</gene>
<evidence type="ECO:0000256" key="1">
    <source>
        <dbReference type="SAM" id="Coils"/>
    </source>
</evidence>
<proteinExistence type="predicted"/>
<evidence type="ECO:0000313" key="4">
    <source>
        <dbReference type="Proteomes" id="UP001501444"/>
    </source>
</evidence>
<evidence type="ECO:0000256" key="2">
    <source>
        <dbReference type="SAM" id="MobiDB-lite"/>
    </source>
</evidence>
<keyword evidence="1" id="KW-0175">Coiled coil</keyword>
<evidence type="ECO:0000313" key="3">
    <source>
        <dbReference type="EMBL" id="GAA2328754.1"/>
    </source>
</evidence>
<keyword evidence="4" id="KW-1185">Reference proteome</keyword>
<dbReference type="Proteomes" id="UP001501444">
    <property type="component" value="Unassembled WGS sequence"/>
</dbReference>